<organism evidence="1 2">
    <name type="scientific">Peptoniphilus porci</name>
    <dbReference type="NCBI Taxonomy" id="2652280"/>
    <lineage>
        <taxon>Bacteria</taxon>
        <taxon>Bacillati</taxon>
        <taxon>Bacillota</taxon>
        <taxon>Tissierellia</taxon>
        <taxon>Tissierellales</taxon>
        <taxon>Peptoniphilaceae</taxon>
        <taxon>Peptoniphilus</taxon>
    </lineage>
</organism>
<evidence type="ECO:0000313" key="2">
    <source>
        <dbReference type="Proteomes" id="UP000187166"/>
    </source>
</evidence>
<dbReference type="AlphaFoldDB" id="A0A1U7LZT9"/>
<evidence type="ECO:0000313" key="1">
    <source>
        <dbReference type="EMBL" id="OLR64913.1"/>
    </source>
</evidence>
<comment type="caution">
    <text evidence="1">The sequence shown here is derived from an EMBL/GenBank/DDBJ whole genome shotgun (WGS) entry which is preliminary data.</text>
</comment>
<gene>
    <name evidence="1" type="ORF">BIV18_04975</name>
</gene>
<protein>
    <submittedName>
        <fullName evidence="1">Uncharacterized protein</fullName>
    </submittedName>
</protein>
<dbReference type="EMBL" id="MJIH01000001">
    <property type="protein sequence ID" value="OLR64913.1"/>
    <property type="molecule type" value="Genomic_DNA"/>
</dbReference>
<sequence length="59" mass="6826">MKSLKKLILSGILLTVLLFLNFFEFYKNEDLVNYECTNIQILGSENNIRTIALNDKGKM</sequence>
<accession>A0A1U7LZT9</accession>
<reference evidence="1 2" key="1">
    <citation type="journal article" date="2016" name="Appl. Environ. Microbiol.">
        <title>Function and Phylogeny of Bacterial Butyryl Coenzyme A:Acetate Transferases and Their Diversity in the Proximal Colon of Swine.</title>
        <authorList>
            <person name="Trachsel J."/>
            <person name="Bayles D.O."/>
            <person name="Looft T."/>
            <person name="Levine U.Y."/>
            <person name="Allen H.K."/>
        </authorList>
    </citation>
    <scope>NUCLEOTIDE SEQUENCE [LARGE SCALE GENOMIC DNA]</scope>
    <source>
        <strain evidence="1 2">35-6-1</strain>
    </source>
</reference>
<dbReference type="Proteomes" id="UP000187166">
    <property type="component" value="Unassembled WGS sequence"/>
</dbReference>
<keyword evidence="2" id="KW-1185">Reference proteome</keyword>
<dbReference type="STRING" id="1465756.BIV18_04975"/>
<name>A0A1U7LZT9_9FIRM</name>
<proteinExistence type="predicted"/>